<keyword evidence="3 5" id="KW-0456">Lyase</keyword>
<dbReference type="EC" id="4.2.3.1" evidence="5"/>
<dbReference type="Gene3D" id="3.40.50.1100">
    <property type="match status" value="2"/>
</dbReference>
<dbReference type="GO" id="GO:0009097">
    <property type="term" value="P:isoleucine biosynthetic process"/>
    <property type="evidence" value="ECO:0007669"/>
    <property type="project" value="TreeGrafter"/>
</dbReference>
<organism evidence="5 6">
    <name type="scientific">Candidatus Polarisedimenticola svalbardensis</name>
    <dbReference type="NCBI Taxonomy" id="2886004"/>
    <lineage>
        <taxon>Bacteria</taxon>
        <taxon>Pseudomonadati</taxon>
        <taxon>Acidobacteriota</taxon>
        <taxon>Candidatus Polarisedimenticolia</taxon>
        <taxon>Candidatus Polarisedimenticolales</taxon>
        <taxon>Candidatus Polarisedimenticolaceae</taxon>
        <taxon>Candidatus Polarisedimenticola</taxon>
    </lineage>
</organism>
<dbReference type="GO" id="GO:0003941">
    <property type="term" value="F:L-serine ammonia-lyase activity"/>
    <property type="evidence" value="ECO:0007669"/>
    <property type="project" value="TreeGrafter"/>
</dbReference>
<dbReference type="Pfam" id="PF00291">
    <property type="entry name" value="PALP"/>
    <property type="match status" value="1"/>
</dbReference>
<dbReference type="GO" id="GO:0004794">
    <property type="term" value="F:threonine deaminase activity"/>
    <property type="evidence" value="ECO:0007669"/>
    <property type="project" value="TreeGrafter"/>
</dbReference>
<protein>
    <submittedName>
        <fullName evidence="5">Threonine synthase</fullName>
        <ecNumber evidence="5">4.2.3.1</ecNumber>
    </submittedName>
</protein>
<dbReference type="EMBL" id="JACXWD010000001">
    <property type="protein sequence ID" value="MBD3866606.1"/>
    <property type="molecule type" value="Genomic_DNA"/>
</dbReference>
<feature type="domain" description="Tryptophan synthase beta chain-like PALP" evidence="4">
    <location>
        <begin position="95"/>
        <end position="399"/>
    </location>
</feature>
<name>A0A8J6XTM2_9BACT</name>
<dbReference type="NCBIfam" id="NF006050">
    <property type="entry name" value="PRK08197.1"/>
    <property type="match status" value="1"/>
</dbReference>
<evidence type="ECO:0000256" key="1">
    <source>
        <dbReference type="ARBA" id="ARBA00001933"/>
    </source>
</evidence>
<gene>
    <name evidence="5" type="ORF">IFK94_00630</name>
</gene>
<dbReference type="SUPFAM" id="SSF53686">
    <property type="entry name" value="Tryptophan synthase beta subunit-like PLP-dependent enzymes"/>
    <property type="match status" value="1"/>
</dbReference>
<dbReference type="Proteomes" id="UP000648239">
    <property type="component" value="Unassembled WGS sequence"/>
</dbReference>
<dbReference type="InterPro" id="IPR050147">
    <property type="entry name" value="Ser/Thr_Dehydratase"/>
</dbReference>
<dbReference type="InterPro" id="IPR000634">
    <property type="entry name" value="Ser/Thr_deHydtase_PyrdxlP-BS"/>
</dbReference>
<dbReference type="PANTHER" id="PTHR48078:SF6">
    <property type="entry name" value="L-THREONINE DEHYDRATASE CATABOLIC TDCB"/>
    <property type="match status" value="1"/>
</dbReference>
<dbReference type="GO" id="GO:0006565">
    <property type="term" value="P:L-serine catabolic process"/>
    <property type="evidence" value="ECO:0007669"/>
    <property type="project" value="TreeGrafter"/>
</dbReference>
<dbReference type="InterPro" id="IPR001926">
    <property type="entry name" value="TrpB-like_PALP"/>
</dbReference>
<accession>A0A8J6XTM2</accession>
<dbReference type="GO" id="GO:0030170">
    <property type="term" value="F:pyridoxal phosphate binding"/>
    <property type="evidence" value="ECO:0007669"/>
    <property type="project" value="InterPro"/>
</dbReference>
<reference evidence="5 6" key="1">
    <citation type="submission" date="2020-08" db="EMBL/GenBank/DDBJ databases">
        <title>Acidobacteriota in marine sediments use diverse sulfur dissimilation pathways.</title>
        <authorList>
            <person name="Wasmund K."/>
        </authorList>
    </citation>
    <scope>NUCLEOTIDE SEQUENCE [LARGE SCALE GENOMIC DNA]</scope>
    <source>
        <strain evidence="5">MAG AM4</strain>
    </source>
</reference>
<comment type="cofactor">
    <cofactor evidence="1">
        <name>pyridoxal 5'-phosphate</name>
        <dbReference type="ChEBI" id="CHEBI:597326"/>
    </cofactor>
</comment>
<proteinExistence type="predicted"/>
<dbReference type="GO" id="GO:0006567">
    <property type="term" value="P:L-threonine catabolic process"/>
    <property type="evidence" value="ECO:0007669"/>
    <property type="project" value="TreeGrafter"/>
</dbReference>
<evidence type="ECO:0000313" key="5">
    <source>
        <dbReference type="EMBL" id="MBD3866606.1"/>
    </source>
</evidence>
<dbReference type="InterPro" id="IPR036052">
    <property type="entry name" value="TrpB-like_PALP_sf"/>
</dbReference>
<dbReference type="GO" id="GO:0004795">
    <property type="term" value="F:threonine synthase activity"/>
    <property type="evidence" value="ECO:0007669"/>
    <property type="project" value="UniProtKB-EC"/>
</dbReference>
<evidence type="ECO:0000256" key="2">
    <source>
        <dbReference type="ARBA" id="ARBA00022898"/>
    </source>
</evidence>
<evidence type="ECO:0000256" key="3">
    <source>
        <dbReference type="ARBA" id="ARBA00023239"/>
    </source>
</evidence>
<dbReference type="CDD" id="cd01563">
    <property type="entry name" value="Thr-synth_1"/>
    <property type="match status" value="1"/>
</dbReference>
<evidence type="ECO:0000313" key="6">
    <source>
        <dbReference type="Proteomes" id="UP000648239"/>
    </source>
</evidence>
<evidence type="ECO:0000259" key="4">
    <source>
        <dbReference type="Pfam" id="PF00291"/>
    </source>
</evidence>
<dbReference type="PANTHER" id="PTHR48078">
    <property type="entry name" value="THREONINE DEHYDRATASE, MITOCHONDRIAL-RELATED"/>
    <property type="match status" value="1"/>
</dbReference>
<comment type="caution">
    <text evidence="5">The sequence shown here is derived from an EMBL/GenBank/DDBJ whole genome shotgun (WGS) entry which is preliminary data.</text>
</comment>
<sequence>MITCASSISCPGLSSKEFPVAKGIGSTLEWLECSLCKAAFDVDEVHSLCDRCRGVLLPRYGLEEAARTFNRQAVREREPSMWRYRELLPWVGDPITLGEGMTPLLKAPFLGRSLGLDRLFIKDESQNPTGSFKARGMSTAVTMARDLGVRRLILPSAGNAGGAAAAYGALAGLSVDLYLPVETPDPFRLEAAALGATIHLVDGSIADCGARVRAEADGRFDISTLREPYRLEGKKTMGFELAEQFDWDLPEVVIYPTGGGTGLIGMWKAFDELERLDLIPSGQRPRMIAVQAERCAPIVKAFVEGRKRAEPWPLPVTYADGLRVPSAVGDYLILAAVRDSGGVALTVTDQEMADAQLAMARGEGIFPAPEGGATLAGLKKLVEQNMVDPGERIVLFNTGTGLKYPRVPGLKVP</sequence>
<keyword evidence="2" id="KW-0663">Pyridoxal phosphate</keyword>
<dbReference type="PROSITE" id="PS00165">
    <property type="entry name" value="DEHYDRATASE_SER_THR"/>
    <property type="match status" value="1"/>
</dbReference>
<dbReference type="AlphaFoldDB" id="A0A8J6XTM2"/>